<dbReference type="SMART" id="SM00829">
    <property type="entry name" value="PKS_ER"/>
    <property type="match status" value="1"/>
</dbReference>
<protein>
    <recommendedName>
        <fullName evidence="1">Enoyl reductase (ER) domain-containing protein</fullName>
    </recommendedName>
</protein>
<dbReference type="PANTHER" id="PTHR43677:SF4">
    <property type="entry name" value="QUINONE OXIDOREDUCTASE-LIKE PROTEIN 2"/>
    <property type="match status" value="1"/>
</dbReference>
<dbReference type="EMBL" id="UINC01000126">
    <property type="protein sequence ID" value="SUZ49615.1"/>
    <property type="molecule type" value="Genomic_DNA"/>
</dbReference>
<dbReference type="InterPro" id="IPR002364">
    <property type="entry name" value="Quin_OxRdtase/zeta-crystal_CS"/>
</dbReference>
<dbReference type="AlphaFoldDB" id="A0A381N4Z8"/>
<accession>A0A381N4Z8</accession>
<proteinExistence type="predicted"/>
<dbReference type="InterPro" id="IPR051397">
    <property type="entry name" value="Zn-ADH-like_protein"/>
</dbReference>
<dbReference type="InterPro" id="IPR036291">
    <property type="entry name" value="NAD(P)-bd_dom_sf"/>
</dbReference>
<name>A0A381N4Z8_9ZZZZ</name>
<dbReference type="InterPro" id="IPR011032">
    <property type="entry name" value="GroES-like_sf"/>
</dbReference>
<feature type="domain" description="Enoyl reductase (ER)" evidence="1">
    <location>
        <begin position="10"/>
        <end position="327"/>
    </location>
</feature>
<dbReference type="CDD" id="cd08241">
    <property type="entry name" value="QOR1"/>
    <property type="match status" value="1"/>
</dbReference>
<dbReference type="PROSITE" id="PS01162">
    <property type="entry name" value="QOR_ZETA_CRYSTAL"/>
    <property type="match status" value="1"/>
</dbReference>
<dbReference type="SUPFAM" id="SSF50129">
    <property type="entry name" value="GroES-like"/>
    <property type="match status" value="1"/>
</dbReference>
<dbReference type="GO" id="GO:0016491">
    <property type="term" value="F:oxidoreductase activity"/>
    <property type="evidence" value="ECO:0007669"/>
    <property type="project" value="InterPro"/>
</dbReference>
<reference evidence="2" key="1">
    <citation type="submission" date="2018-05" db="EMBL/GenBank/DDBJ databases">
        <authorList>
            <person name="Lanie J.A."/>
            <person name="Ng W.-L."/>
            <person name="Kazmierczak K.M."/>
            <person name="Andrzejewski T.M."/>
            <person name="Davidsen T.M."/>
            <person name="Wayne K.J."/>
            <person name="Tettelin H."/>
            <person name="Glass J.I."/>
            <person name="Rusch D."/>
            <person name="Podicherti R."/>
            <person name="Tsui H.-C.T."/>
            <person name="Winkler M.E."/>
        </authorList>
    </citation>
    <scope>NUCLEOTIDE SEQUENCE</scope>
</reference>
<gene>
    <name evidence="2" type="ORF">METZ01_LOCUS2469</name>
</gene>
<dbReference type="SUPFAM" id="SSF51735">
    <property type="entry name" value="NAD(P)-binding Rossmann-fold domains"/>
    <property type="match status" value="1"/>
</dbReference>
<sequence length="330" mass="35595">MKAFVCKEFGPIESHGIEEMPDPVAGDGQVVVDIKATGISFPDVLIVQGLYQFKPPFPFSPGSEISGIVSSVGNGVSRFKEGDRVMGNVGSGGLAEKGAFFEPQLMPLPETMDFQIAAGFPLNYGTTIHGLKQRAELKPDETILILGAGGGLGITAVQVAKAMGAKVIAGVSSEDKLELCKKEGADEGILYPREMDRDAQKKFSNDIKEISGGGVDVIYDIVGGDYAEPSLRAIKRHGRYLVIGFTAGIPKMPLNLTLLKECQIIGVFWGQFAGLDREINKKNFEELFQMHVDGKINPFVSEAYPLERAGEAIKTLEDRKVLGKVVVSME</sequence>
<organism evidence="2">
    <name type="scientific">marine metagenome</name>
    <dbReference type="NCBI Taxonomy" id="408172"/>
    <lineage>
        <taxon>unclassified sequences</taxon>
        <taxon>metagenomes</taxon>
        <taxon>ecological metagenomes</taxon>
    </lineage>
</organism>
<dbReference type="Pfam" id="PF00107">
    <property type="entry name" value="ADH_zinc_N"/>
    <property type="match status" value="1"/>
</dbReference>
<dbReference type="Gene3D" id="3.40.50.720">
    <property type="entry name" value="NAD(P)-binding Rossmann-like Domain"/>
    <property type="match status" value="1"/>
</dbReference>
<dbReference type="InterPro" id="IPR013154">
    <property type="entry name" value="ADH-like_N"/>
</dbReference>
<dbReference type="Gene3D" id="3.90.180.10">
    <property type="entry name" value="Medium-chain alcohol dehydrogenases, catalytic domain"/>
    <property type="match status" value="1"/>
</dbReference>
<evidence type="ECO:0000259" key="1">
    <source>
        <dbReference type="SMART" id="SM00829"/>
    </source>
</evidence>
<evidence type="ECO:0000313" key="2">
    <source>
        <dbReference type="EMBL" id="SUZ49615.1"/>
    </source>
</evidence>
<dbReference type="PANTHER" id="PTHR43677">
    <property type="entry name" value="SHORT-CHAIN DEHYDROGENASE/REDUCTASE"/>
    <property type="match status" value="1"/>
</dbReference>
<dbReference type="InterPro" id="IPR020843">
    <property type="entry name" value="ER"/>
</dbReference>
<dbReference type="InterPro" id="IPR013149">
    <property type="entry name" value="ADH-like_C"/>
</dbReference>
<dbReference type="Pfam" id="PF08240">
    <property type="entry name" value="ADH_N"/>
    <property type="match status" value="1"/>
</dbReference>
<dbReference type="GO" id="GO:0008270">
    <property type="term" value="F:zinc ion binding"/>
    <property type="evidence" value="ECO:0007669"/>
    <property type="project" value="InterPro"/>
</dbReference>